<protein>
    <submittedName>
        <fullName evidence="2">Uncharacterized protein</fullName>
    </submittedName>
</protein>
<evidence type="ECO:0000313" key="2">
    <source>
        <dbReference type="EMBL" id="GJT34427.1"/>
    </source>
</evidence>
<accession>A0ABQ5D7S7</accession>
<reference evidence="2" key="1">
    <citation type="journal article" date="2022" name="Int. J. Mol. Sci.">
        <title>Draft Genome of Tanacetum Coccineum: Genomic Comparison of Closely Related Tanacetum-Family Plants.</title>
        <authorList>
            <person name="Yamashiro T."/>
            <person name="Shiraishi A."/>
            <person name="Nakayama K."/>
            <person name="Satake H."/>
        </authorList>
    </citation>
    <scope>NUCLEOTIDE SEQUENCE</scope>
</reference>
<sequence>MAEYDNGREEMREIVVKSRGAALGGWRRLGGNGRRRECLNGGWWGWFLGAPLSLILCPEGINLTQSSEEGDAYKLMAEDWLVSCLGCGARGGKLSGGRGKDADPSSADAKRCRYCRPSTYSPYEVGGRGGREGRRARGGQERGRKGEREKGKKTKEAGEEERGGEKIGRGRGKGGEGQKGGRKRQGWQGEKGRKRRRRE</sequence>
<comment type="caution">
    <text evidence="2">The sequence shown here is derived from an EMBL/GenBank/DDBJ whole genome shotgun (WGS) entry which is preliminary data.</text>
</comment>
<name>A0ABQ5D7S7_9ASTR</name>
<gene>
    <name evidence="2" type="ORF">Tco_0924846</name>
</gene>
<feature type="compositionally biased region" description="Basic and acidic residues" evidence="1">
    <location>
        <begin position="129"/>
        <end position="176"/>
    </location>
</feature>
<organism evidence="2 3">
    <name type="scientific">Tanacetum coccineum</name>
    <dbReference type="NCBI Taxonomy" id="301880"/>
    <lineage>
        <taxon>Eukaryota</taxon>
        <taxon>Viridiplantae</taxon>
        <taxon>Streptophyta</taxon>
        <taxon>Embryophyta</taxon>
        <taxon>Tracheophyta</taxon>
        <taxon>Spermatophyta</taxon>
        <taxon>Magnoliopsida</taxon>
        <taxon>eudicotyledons</taxon>
        <taxon>Gunneridae</taxon>
        <taxon>Pentapetalae</taxon>
        <taxon>asterids</taxon>
        <taxon>campanulids</taxon>
        <taxon>Asterales</taxon>
        <taxon>Asteraceae</taxon>
        <taxon>Asteroideae</taxon>
        <taxon>Anthemideae</taxon>
        <taxon>Anthemidinae</taxon>
        <taxon>Tanacetum</taxon>
    </lineage>
</organism>
<dbReference type="EMBL" id="BQNB010014962">
    <property type="protein sequence ID" value="GJT34427.1"/>
    <property type="molecule type" value="Genomic_DNA"/>
</dbReference>
<keyword evidence="3" id="KW-1185">Reference proteome</keyword>
<reference evidence="2" key="2">
    <citation type="submission" date="2022-01" db="EMBL/GenBank/DDBJ databases">
        <authorList>
            <person name="Yamashiro T."/>
            <person name="Shiraishi A."/>
            <person name="Satake H."/>
            <person name="Nakayama K."/>
        </authorList>
    </citation>
    <scope>NUCLEOTIDE SEQUENCE</scope>
</reference>
<evidence type="ECO:0000313" key="3">
    <source>
        <dbReference type="Proteomes" id="UP001151760"/>
    </source>
</evidence>
<proteinExistence type="predicted"/>
<feature type="region of interest" description="Disordered" evidence="1">
    <location>
        <begin position="123"/>
        <end position="199"/>
    </location>
</feature>
<dbReference type="Proteomes" id="UP001151760">
    <property type="component" value="Unassembled WGS sequence"/>
</dbReference>
<evidence type="ECO:0000256" key="1">
    <source>
        <dbReference type="SAM" id="MobiDB-lite"/>
    </source>
</evidence>